<sequence>MFLHVVSRSQISANSCKEESRAPNSPPSSFPLHGCKVLKEAKKRCFNMWFPSFWFWVIPGKEESRPPSSAFSSPLPKGKALKETMRPQRRQLSAHTPSPFQSMHVDACD</sequence>
<organism evidence="2 3">
    <name type="scientific">Ceratopteris richardii</name>
    <name type="common">Triangle waterfern</name>
    <dbReference type="NCBI Taxonomy" id="49495"/>
    <lineage>
        <taxon>Eukaryota</taxon>
        <taxon>Viridiplantae</taxon>
        <taxon>Streptophyta</taxon>
        <taxon>Embryophyta</taxon>
        <taxon>Tracheophyta</taxon>
        <taxon>Polypodiopsida</taxon>
        <taxon>Polypodiidae</taxon>
        <taxon>Polypodiales</taxon>
        <taxon>Pteridineae</taxon>
        <taxon>Pteridaceae</taxon>
        <taxon>Parkerioideae</taxon>
        <taxon>Ceratopteris</taxon>
    </lineage>
</organism>
<dbReference type="EMBL" id="CM035444">
    <property type="protein sequence ID" value="KAH7277024.1"/>
    <property type="molecule type" value="Genomic_DNA"/>
</dbReference>
<reference evidence="2" key="1">
    <citation type="submission" date="2021-08" db="EMBL/GenBank/DDBJ databases">
        <title>WGS assembly of Ceratopteris richardii.</title>
        <authorList>
            <person name="Marchant D.B."/>
            <person name="Chen G."/>
            <person name="Jenkins J."/>
            <person name="Shu S."/>
            <person name="Leebens-Mack J."/>
            <person name="Grimwood J."/>
            <person name="Schmutz J."/>
            <person name="Soltis P."/>
            <person name="Soltis D."/>
            <person name="Chen Z.-H."/>
        </authorList>
    </citation>
    <scope>NUCLEOTIDE SEQUENCE</scope>
    <source>
        <strain evidence="2">Whitten #5841</strain>
        <tissue evidence="2">Leaf</tissue>
    </source>
</reference>
<evidence type="ECO:0000313" key="2">
    <source>
        <dbReference type="EMBL" id="KAH7277024.1"/>
    </source>
</evidence>
<feature type="compositionally biased region" description="Polar residues" evidence="1">
    <location>
        <begin position="90"/>
        <end position="101"/>
    </location>
</feature>
<dbReference type="AlphaFoldDB" id="A0A8T2PZW3"/>
<protein>
    <submittedName>
        <fullName evidence="2">Uncharacterized protein</fullName>
    </submittedName>
</protein>
<feature type="region of interest" description="Disordered" evidence="1">
    <location>
        <begin position="62"/>
        <end position="109"/>
    </location>
</feature>
<proteinExistence type="predicted"/>
<evidence type="ECO:0000256" key="1">
    <source>
        <dbReference type="SAM" id="MobiDB-lite"/>
    </source>
</evidence>
<dbReference type="Proteomes" id="UP000825935">
    <property type="component" value="Chromosome 39"/>
</dbReference>
<accession>A0A8T2PZW3</accession>
<feature type="region of interest" description="Disordered" evidence="1">
    <location>
        <begin position="1"/>
        <end position="30"/>
    </location>
</feature>
<gene>
    <name evidence="2" type="ORF">KP509_39G030500</name>
</gene>
<evidence type="ECO:0000313" key="3">
    <source>
        <dbReference type="Proteomes" id="UP000825935"/>
    </source>
</evidence>
<comment type="caution">
    <text evidence="2">The sequence shown here is derived from an EMBL/GenBank/DDBJ whole genome shotgun (WGS) entry which is preliminary data.</text>
</comment>
<keyword evidence="3" id="KW-1185">Reference proteome</keyword>
<name>A0A8T2PZW3_CERRI</name>